<evidence type="ECO:0000313" key="3">
    <source>
        <dbReference type="Proteomes" id="UP000219068"/>
    </source>
</evidence>
<keyword evidence="1" id="KW-0472">Membrane</keyword>
<keyword evidence="1" id="KW-1133">Transmembrane helix</keyword>
<feature type="transmembrane region" description="Helical" evidence="1">
    <location>
        <begin position="61"/>
        <end position="83"/>
    </location>
</feature>
<dbReference type="Proteomes" id="UP000219068">
    <property type="component" value="Unassembled WGS sequence"/>
</dbReference>
<organism evidence="2 3">
    <name type="scientific">Thalassospira xiamenensis</name>
    <dbReference type="NCBI Taxonomy" id="220697"/>
    <lineage>
        <taxon>Bacteria</taxon>
        <taxon>Pseudomonadati</taxon>
        <taxon>Pseudomonadota</taxon>
        <taxon>Alphaproteobacteria</taxon>
        <taxon>Rhodospirillales</taxon>
        <taxon>Thalassospiraceae</taxon>
        <taxon>Thalassospira</taxon>
    </lineage>
</organism>
<dbReference type="RefSeq" id="WP_097053784.1">
    <property type="nucleotide sequence ID" value="NZ_OBMM01000012.1"/>
</dbReference>
<evidence type="ECO:0000313" key="2">
    <source>
        <dbReference type="EMBL" id="SOC31048.1"/>
    </source>
</evidence>
<name>A0A285TYC7_9PROT</name>
<protein>
    <submittedName>
        <fullName evidence="2">Uncharacterized protein</fullName>
    </submittedName>
</protein>
<reference evidence="2 3" key="1">
    <citation type="submission" date="2017-08" db="EMBL/GenBank/DDBJ databases">
        <authorList>
            <person name="de Groot N.N."/>
        </authorList>
    </citation>
    <scope>NUCLEOTIDE SEQUENCE [LARGE SCALE GENOMIC DNA]</scope>
    <source>
        <strain evidence="2 3">USBA 78</strain>
    </source>
</reference>
<accession>A0A285TYC7</accession>
<evidence type="ECO:0000256" key="1">
    <source>
        <dbReference type="SAM" id="Phobius"/>
    </source>
</evidence>
<keyword evidence="1" id="KW-0812">Transmembrane</keyword>
<dbReference type="EMBL" id="OBMM01000012">
    <property type="protein sequence ID" value="SOC31048.1"/>
    <property type="molecule type" value="Genomic_DNA"/>
</dbReference>
<gene>
    <name evidence="2" type="ORF">SAMN05428964_11226</name>
</gene>
<feature type="transmembrane region" description="Helical" evidence="1">
    <location>
        <begin position="20"/>
        <end position="41"/>
    </location>
</feature>
<proteinExistence type="predicted"/>
<dbReference type="AlphaFoldDB" id="A0A285TYC7"/>
<sequence>MPQQIPEKHTNEEPWSGFSLKWLILVSIAAAVCSIIFAGNTLDRVTLLFNEQIAYVKAGQGFLACIMGISALLFGWLAVTTFVKATSLLLKAK</sequence>